<sequence>MSSTTPDISSIPVQPIINSFTSRIVSDDGNDSMNEALDATNGNTDKTPVIDANDRECDNADLEECEESNEKKRQKTSAVWLEFKEVILSDGSKKGECVHCKKKLAINTSKSTTQFKRHLTTYVKRKIFQNQQQMINFQLVNTCGDVQILPALTDGKFDMVKMREAAAHWILMHEHPFSIIEEEGFNMMQKHEMPEWEKVSRNTIKKDCMQVYEAEKKKLKALLKTVSKISLTTDLWKSTLFTYLLLVAVLRLLIVFTLSVDNASSNDVAIKILKDTFSRNRMLLCGGKLFHVRCCAHILNLMVQDGFSEIKNVISDVHESVSFINQNEARLNSFSDIVQQLQLPDRKLILDCKTR</sequence>
<dbReference type="PANTHER" id="PTHR46481:SF10">
    <property type="entry name" value="ZINC FINGER BED DOMAIN-CONTAINING PROTEIN 39"/>
    <property type="match status" value="1"/>
</dbReference>
<evidence type="ECO:0000256" key="4">
    <source>
        <dbReference type="ARBA" id="ARBA00022833"/>
    </source>
</evidence>
<keyword evidence="6" id="KW-0804">Transcription</keyword>
<dbReference type="GeneID" id="111275299"/>
<dbReference type="InterPro" id="IPR012337">
    <property type="entry name" value="RNaseH-like_sf"/>
</dbReference>
<gene>
    <name evidence="10" type="primary">LOC111275299</name>
</gene>
<dbReference type="SUPFAM" id="SSF53098">
    <property type="entry name" value="Ribonuclease H-like"/>
    <property type="match status" value="1"/>
</dbReference>
<dbReference type="GO" id="GO:0003677">
    <property type="term" value="F:DNA binding"/>
    <property type="evidence" value="ECO:0007669"/>
    <property type="project" value="InterPro"/>
</dbReference>
<evidence type="ECO:0000256" key="1">
    <source>
        <dbReference type="ARBA" id="ARBA00004123"/>
    </source>
</evidence>
<dbReference type="GO" id="GO:0008270">
    <property type="term" value="F:zinc ion binding"/>
    <property type="evidence" value="ECO:0007669"/>
    <property type="project" value="UniProtKB-KW"/>
</dbReference>
<keyword evidence="7" id="KW-0539">Nucleus</keyword>
<dbReference type="SMART" id="SM00614">
    <property type="entry name" value="ZnF_BED"/>
    <property type="match status" value="1"/>
</dbReference>
<evidence type="ECO:0000256" key="6">
    <source>
        <dbReference type="ARBA" id="ARBA00023163"/>
    </source>
</evidence>
<feature type="domain" description="BED-type" evidence="8">
    <location>
        <begin position="91"/>
        <end position="121"/>
    </location>
</feature>
<dbReference type="AlphaFoldDB" id="A0A6P5WJG4"/>
<comment type="subcellular location">
    <subcellularLocation>
        <location evidence="1">Nucleus</location>
    </subcellularLocation>
</comment>
<dbReference type="Pfam" id="PF02892">
    <property type="entry name" value="zf-BED"/>
    <property type="match status" value="1"/>
</dbReference>
<organism evidence="9 10">
    <name type="scientific">Durio zibethinus</name>
    <name type="common">Durian</name>
    <dbReference type="NCBI Taxonomy" id="66656"/>
    <lineage>
        <taxon>Eukaryota</taxon>
        <taxon>Viridiplantae</taxon>
        <taxon>Streptophyta</taxon>
        <taxon>Embryophyta</taxon>
        <taxon>Tracheophyta</taxon>
        <taxon>Spermatophyta</taxon>
        <taxon>Magnoliopsida</taxon>
        <taxon>eudicotyledons</taxon>
        <taxon>Gunneridae</taxon>
        <taxon>Pentapetalae</taxon>
        <taxon>rosids</taxon>
        <taxon>malvids</taxon>
        <taxon>Malvales</taxon>
        <taxon>Malvaceae</taxon>
        <taxon>Helicteroideae</taxon>
        <taxon>Durio</taxon>
    </lineage>
</organism>
<name>A0A6P5WJG4_DURZI</name>
<dbReference type="GO" id="GO:0005634">
    <property type="term" value="C:nucleus"/>
    <property type="evidence" value="ECO:0007669"/>
    <property type="project" value="UniProtKB-SubCell"/>
</dbReference>
<keyword evidence="3" id="KW-0863">Zinc-finger</keyword>
<evidence type="ECO:0000256" key="7">
    <source>
        <dbReference type="ARBA" id="ARBA00023242"/>
    </source>
</evidence>
<dbReference type="OrthoDB" id="2610923at2759"/>
<dbReference type="InterPro" id="IPR003656">
    <property type="entry name" value="Znf_BED"/>
</dbReference>
<keyword evidence="9" id="KW-1185">Reference proteome</keyword>
<keyword evidence="5" id="KW-0805">Transcription regulation</keyword>
<evidence type="ECO:0000256" key="2">
    <source>
        <dbReference type="ARBA" id="ARBA00022723"/>
    </source>
</evidence>
<evidence type="ECO:0000313" key="9">
    <source>
        <dbReference type="Proteomes" id="UP000515121"/>
    </source>
</evidence>
<keyword evidence="2" id="KW-0479">Metal-binding</keyword>
<proteinExistence type="predicted"/>
<accession>A0A6P5WJG4</accession>
<dbReference type="PANTHER" id="PTHR46481">
    <property type="entry name" value="ZINC FINGER BED DOMAIN-CONTAINING PROTEIN 4"/>
    <property type="match status" value="1"/>
</dbReference>
<evidence type="ECO:0000256" key="5">
    <source>
        <dbReference type="ARBA" id="ARBA00023015"/>
    </source>
</evidence>
<reference evidence="10" key="1">
    <citation type="submission" date="2025-08" db="UniProtKB">
        <authorList>
            <consortium name="RefSeq"/>
        </authorList>
    </citation>
    <scope>IDENTIFICATION</scope>
    <source>
        <tissue evidence="10">Fruit stalk</tissue>
    </source>
</reference>
<dbReference type="Proteomes" id="UP000515121">
    <property type="component" value="Unplaced"/>
</dbReference>
<dbReference type="RefSeq" id="XP_022716285.1">
    <property type="nucleotide sequence ID" value="XM_022860550.1"/>
</dbReference>
<dbReference type="KEGG" id="dzi:111275299"/>
<evidence type="ECO:0000256" key="3">
    <source>
        <dbReference type="ARBA" id="ARBA00022771"/>
    </source>
</evidence>
<keyword evidence="4" id="KW-0862">Zinc</keyword>
<evidence type="ECO:0000259" key="8">
    <source>
        <dbReference type="Pfam" id="PF02892"/>
    </source>
</evidence>
<evidence type="ECO:0000313" key="10">
    <source>
        <dbReference type="RefSeq" id="XP_022716285.1"/>
    </source>
</evidence>
<protein>
    <submittedName>
        <fullName evidence="10">Zinc finger BED domain-containing protein RICESLEEPER 2-like</fullName>
    </submittedName>
</protein>
<dbReference type="InterPro" id="IPR052035">
    <property type="entry name" value="ZnF_BED_domain_contain"/>
</dbReference>